<evidence type="ECO:0000256" key="2">
    <source>
        <dbReference type="ARBA" id="ARBA00008142"/>
    </source>
</evidence>
<evidence type="ECO:0000313" key="9">
    <source>
        <dbReference type="Proteomes" id="UP000182465"/>
    </source>
</evidence>
<organism evidence="8 9">
    <name type="scientific">Candidatus Kuenenbacteria bacterium CG1_02_38_13</name>
    <dbReference type="NCBI Taxonomy" id="1805235"/>
    <lineage>
        <taxon>Bacteria</taxon>
        <taxon>Candidatus Kueneniibacteriota</taxon>
    </lineage>
</organism>
<proteinExistence type="inferred from homology"/>
<keyword evidence="4" id="KW-0808">Transferase</keyword>
<reference evidence="8 9" key="1">
    <citation type="journal article" date="2016" name="Environ. Microbiol.">
        <title>Genomic resolution of a cold subsurface aquifer community provides metabolic insights for novel microbes adapted to high CO concentrations.</title>
        <authorList>
            <person name="Probst A.J."/>
            <person name="Castelle C.J."/>
            <person name="Singh A."/>
            <person name="Brown C.T."/>
            <person name="Anantharaman K."/>
            <person name="Sharon I."/>
            <person name="Hug L.A."/>
            <person name="Burstein D."/>
            <person name="Emerson J.B."/>
            <person name="Thomas B.C."/>
            <person name="Banfield J.F."/>
        </authorList>
    </citation>
    <scope>NUCLEOTIDE SEQUENCE [LARGE SCALE GENOMIC DNA]</scope>
    <source>
        <strain evidence="8">CG1_02_38_13</strain>
    </source>
</reference>
<accession>A0A1J4TWM1</accession>
<evidence type="ECO:0000256" key="3">
    <source>
        <dbReference type="ARBA" id="ARBA00012966"/>
    </source>
</evidence>
<evidence type="ECO:0000256" key="6">
    <source>
        <dbReference type="PROSITE-ProRule" id="PRU00706"/>
    </source>
</evidence>
<evidence type="ECO:0000259" key="7">
    <source>
        <dbReference type="SMART" id="SM00562"/>
    </source>
</evidence>
<dbReference type="Proteomes" id="UP000182465">
    <property type="component" value="Unassembled WGS sequence"/>
</dbReference>
<dbReference type="Gene3D" id="3.30.70.141">
    <property type="entry name" value="Nucleoside diphosphate kinase-like domain"/>
    <property type="match status" value="1"/>
</dbReference>
<comment type="caution">
    <text evidence="8">The sequence shown here is derived from an EMBL/GenBank/DDBJ whole genome shotgun (WGS) entry which is preliminary data.</text>
</comment>
<dbReference type="AlphaFoldDB" id="A0A1J4TWM1"/>
<evidence type="ECO:0000256" key="5">
    <source>
        <dbReference type="ARBA" id="ARBA00022777"/>
    </source>
</evidence>
<dbReference type="PANTHER" id="PTHR11349">
    <property type="entry name" value="NUCLEOSIDE DIPHOSPHATE KINASE"/>
    <property type="match status" value="1"/>
</dbReference>
<dbReference type="SMART" id="SM00562">
    <property type="entry name" value="NDK"/>
    <property type="match status" value="1"/>
</dbReference>
<evidence type="ECO:0000256" key="4">
    <source>
        <dbReference type="ARBA" id="ARBA00022679"/>
    </source>
</evidence>
<evidence type="ECO:0000256" key="1">
    <source>
        <dbReference type="ARBA" id="ARBA00001946"/>
    </source>
</evidence>
<name>A0A1J4TWM1_9BACT</name>
<feature type="domain" description="Nucleoside diphosphate kinase-like" evidence="7">
    <location>
        <begin position="6"/>
        <end position="186"/>
    </location>
</feature>
<dbReference type="InterPro" id="IPR036850">
    <property type="entry name" value="NDK-like_dom_sf"/>
</dbReference>
<comment type="cofactor">
    <cofactor evidence="1">
        <name>Mg(2+)</name>
        <dbReference type="ChEBI" id="CHEBI:18420"/>
    </cofactor>
</comment>
<comment type="caution">
    <text evidence="6">Lacks conserved residue(s) required for the propagation of feature annotation.</text>
</comment>
<dbReference type="EMBL" id="MNVB01000062">
    <property type="protein sequence ID" value="OIO16402.1"/>
    <property type="molecule type" value="Genomic_DNA"/>
</dbReference>
<protein>
    <recommendedName>
        <fullName evidence="3">nucleoside-diphosphate kinase</fullName>
        <ecNumber evidence="3">2.7.4.6</ecNumber>
    </recommendedName>
</protein>
<sequence length="196" mass="21893">MLSPKEEKTVLLIKPDGVKRGIVGDIISRIEQRGLKLIALKMLNASKGKARSHYPGTDTWLIGMGNKTLENYEKYGKDPIKELGSDDPKKIGDKIYDWNVEYLTSGPMVAVLIKGLHAIDMVRKIVGHTLPSKADMGTVRGDYSVDSPTLANGQKRAIRNIVHASGDLGEATHEIKHWFKEDDICDYKRSDEDIMF</sequence>
<keyword evidence="5 8" id="KW-0418">Kinase</keyword>
<evidence type="ECO:0000313" key="8">
    <source>
        <dbReference type="EMBL" id="OIO16402.1"/>
    </source>
</evidence>
<dbReference type="EC" id="2.7.4.6" evidence="3"/>
<dbReference type="GO" id="GO:0004550">
    <property type="term" value="F:nucleoside diphosphate kinase activity"/>
    <property type="evidence" value="ECO:0007669"/>
    <property type="project" value="UniProtKB-EC"/>
</dbReference>
<dbReference type="Pfam" id="PF00334">
    <property type="entry name" value="NDK"/>
    <property type="match status" value="2"/>
</dbReference>
<gene>
    <name evidence="8" type="ORF">AUJ29_02820</name>
</gene>
<comment type="similarity">
    <text evidence="2 6">Belongs to the NDK family.</text>
</comment>
<dbReference type="SUPFAM" id="SSF54919">
    <property type="entry name" value="Nucleoside diphosphate kinase, NDK"/>
    <property type="match status" value="1"/>
</dbReference>
<dbReference type="InterPro" id="IPR034907">
    <property type="entry name" value="NDK-like_dom"/>
</dbReference>
<dbReference type="PROSITE" id="PS51374">
    <property type="entry name" value="NDPK_LIKE"/>
    <property type="match status" value="1"/>
</dbReference>